<keyword evidence="6 8" id="KW-1133">Transmembrane helix</keyword>
<evidence type="ECO:0000256" key="7">
    <source>
        <dbReference type="ARBA" id="ARBA00023136"/>
    </source>
</evidence>
<dbReference type="Gene3D" id="1.10.3720.10">
    <property type="entry name" value="MetI-like"/>
    <property type="match status" value="1"/>
</dbReference>
<feature type="transmembrane region" description="Helical" evidence="8">
    <location>
        <begin position="138"/>
        <end position="158"/>
    </location>
</feature>
<comment type="caution">
    <text evidence="10">The sequence shown here is derived from an EMBL/GenBank/DDBJ whole genome shotgun (WGS) entry which is preliminary data.</text>
</comment>
<keyword evidence="5 8" id="KW-0812">Transmembrane</keyword>
<sequence>MRGRITFTRGLALCAAWTIVAFMVLPMLVVVPVSFTDTYYLSMPQEALSLQHYQNFFQNPRWLTAIWQSTLIALGATAIAVGLGTLCAIGCWRIASGTSDMVRLIMLAPIIVPQIVQALAFYRVWIDFGLIDSYTGVILAHSMIGLPYVVITVSAALSNFDVRLEQAARNLGASMAQTVALVILPRIWPGVASGAVFVFILSFDEIVTVLFITSRRIQTLPKMIWDGIQEHLDPTIAVVAVIFTLVVGVIVVIDQLLRARAAAVAARKP</sequence>
<evidence type="ECO:0000256" key="5">
    <source>
        <dbReference type="ARBA" id="ARBA00022692"/>
    </source>
</evidence>
<dbReference type="EMBL" id="NHSD01000316">
    <property type="protein sequence ID" value="MBK5928633.1"/>
    <property type="molecule type" value="Genomic_DNA"/>
</dbReference>
<keyword evidence="2 8" id="KW-0813">Transport</keyword>
<dbReference type="SUPFAM" id="SSF161098">
    <property type="entry name" value="MetI-like"/>
    <property type="match status" value="1"/>
</dbReference>
<proteinExistence type="inferred from homology"/>
<dbReference type="Proteomes" id="UP000706333">
    <property type="component" value="Unassembled WGS sequence"/>
</dbReference>
<comment type="subcellular location">
    <subcellularLocation>
        <location evidence="1">Cell inner membrane</location>
        <topology evidence="1">Multi-pass membrane protein</topology>
    </subcellularLocation>
    <subcellularLocation>
        <location evidence="8">Cell membrane</location>
        <topology evidence="8">Multi-pass membrane protein</topology>
    </subcellularLocation>
</comment>
<evidence type="ECO:0000256" key="2">
    <source>
        <dbReference type="ARBA" id="ARBA00022448"/>
    </source>
</evidence>
<feature type="transmembrane region" description="Helical" evidence="8">
    <location>
        <begin position="12"/>
        <end position="35"/>
    </location>
</feature>
<dbReference type="RefSeq" id="WP_201158396.1">
    <property type="nucleotide sequence ID" value="NZ_NHSD01000316.1"/>
</dbReference>
<keyword evidence="7 8" id="KW-0472">Membrane</keyword>
<evidence type="ECO:0000256" key="6">
    <source>
        <dbReference type="ARBA" id="ARBA00022989"/>
    </source>
</evidence>
<dbReference type="PANTHER" id="PTHR43357:SF4">
    <property type="entry name" value="INNER MEMBRANE ABC TRANSPORTER PERMEASE PROTEIN YDCV"/>
    <property type="match status" value="1"/>
</dbReference>
<dbReference type="GO" id="GO:0005886">
    <property type="term" value="C:plasma membrane"/>
    <property type="evidence" value="ECO:0007669"/>
    <property type="project" value="UniProtKB-SubCell"/>
</dbReference>
<keyword evidence="11" id="KW-1185">Reference proteome</keyword>
<evidence type="ECO:0000256" key="1">
    <source>
        <dbReference type="ARBA" id="ARBA00004429"/>
    </source>
</evidence>
<evidence type="ECO:0000313" key="10">
    <source>
        <dbReference type="EMBL" id="MBK5928633.1"/>
    </source>
</evidence>
<keyword evidence="4" id="KW-0997">Cell inner membrane</keyword>
<dbReference type="Pfam" id="PF00528">
    <property type="entry name" value="BPD_transp_1"/>
    <property type="match status" value="1"/>
</dbReference>
<dbReference type="AlphaFoldDB" id="A0A934WKJ8"/>
<dbReference type="InterPro" id="IPR000515">
    <property type="entry name" value="MetI-like"/>
</dbReference>
<dbReference type="PANTHER" id="PTHR43357">
    <property type="entry name" value="INNER MEMBRANE ABC TRANSPORTER PERMEASE PROTEIN YDCV"/>
    <property type="match status" value="1"/>
</dbReference>
<dbReference type="InterPro" id="IPR035906">
    <property type="entry name" value="MetI-like_sf"/>
</dbReference>
<organism evidence="10 11">
    <name type="scientific">Rhodobaculum claviforme</name>
    <dbReference type="NCBI Taxonomy" id="1549854"/>
    <lineage>
        <taxon>Bacteria</taxon>
        <taxon>Pseudomonadati</taxon>
        <taxon>Pseudomonadota</taxon>
        <taxon>Alphaproteobacteria</taxon>
        <taxon>Rhodobacterales</taxon>
        <taxon>Paracoccaceae</taxon>
        <taxon>Rhodobaculum</taxon>
    </lineage>
</organism>
<comment type="similarity">
    <text evidence="8">Belongs to the binding-protein-dependent transport system permease family.</text>
</comment>
<evidence type="ECO:0000313" key="11">
    <source>
        <dbReference type="Proteomes" id="UP000706333"/>
    </source>
</evidence>
<keyword evidence="3" id="KW-1003">Cell membrane</keyword>
<dbReference type="PROSITE" id="PS50928">
    <property type="entry name" value="ABC_TM1"/>
    <property type="match status" value="1"/>
</dbReference>
<protein>
    <submittedName>
        <fullName evidence="10">ABC transporter permease</fullName>
    </submittedName>
</protein>
<evidence type="ECO:0000256" key="4">
    <source>
        <dbReference type="ARBA" id="ARBA00022519"/>
    </source>
</evidence>
<evidence type="ECO:0000256" key="8">
    <source>
        <dbReference type="RuleBase" id="RU363032"/>
    </source>
</evidence>
<dbReference type="GO" id="GO:0055085">
    <property type="term" value="P:transmembrane transport"/>
    <property type="evidence" value="ECO:0007669"/>
    <property type="project" value="InterPro"/>
</dbReference>
<accession>A0A934WKJ8</accession>
<feature type="domain" description="ABC transmembrane type-1" evidence="9">
    <location>
        <begin position="66"/>
        <end position="254"/>
    </location>
</feature>
<feature type="transmembrane region" description="Helical" evidence="8">
    <location>
        <begin position="65"/>
        <end position="92"/>
    </location>
</feature>
<feature type="transmembrane region" description="Helical" evidence="8">
    <location>
        <begin position="234"/>
        <end position="253"/>
    </location>
</feature>
<evidence type="ECO:0000259" key="9">
    <source>
        <dbReference type="PROSITE" id="PS50928"/>
    </source>
</evidence>
<evidence type="ECO:0000256" key="3">
    <source>
        <dbReference type="ARBA" id="ARBA00022475"/>
    </source>
</evidence>
<gene>
    <name evidence="10" type="ORF">CCR87_15060</name>
</gene>
<dbReference type="CDD" id="cd06261">
    <property type="entry name" value="TM_PBP2"/>
    <property type="match status" value="1"/>
</dbReference>
<reference evidence="10" key="1">
    <citation type="submission" date="2017-05" db="EMBL/GenBank/DDBJ databases">
        <authorList>
            <person name="Imhoff J.F."/>
            <person name="Rahn T."/>
            <person name="Kuenzel S."/>
            <person name="Neulinger S.C."/>
        </authorList>
    </citation>
    <scope>NUCLEOTIDE SEQUENCE</scope>
    <source>
        <strain evidence="10">LMG 28126</strain>
    </source>
</reference>
<feature type="transmembrane region" description="Helical" evidence="8">
    <location>
        <begin position="104"/>
        <end position="126"/>
    </location>
</feature>
<reference evidence="10" key="2">
    <citation type="journal article" date="2020" name="Microorganisms">
        <title>Osmotic Adaptation and Compatible Solute Biosynthesis of Phototrophic Bacteria as Revealed from Genome Analyses.</title>
        <authorList>
            <person name="Imhoff J.F."/>
            <person name="Rahn T."/>
            <person name="Kunzel S."/>
            <person name="Keller A."/>
            <person name="Neulinger S.C."/>
        </authorList>
    </citation>
    <scope>NUCLEOTIDE SEQUENCE</scope>
    <source>
        <strain evidence="10">LMG 28126</strain>
    </source>
</reference>
<name>A0A934WKJ8_9RHOB</name>